<feature type="region of interest" description="Disordered" evidence="1">
    <location>
        <begin position="68"/>
        <end position="115"/>
    </location>
</feature>
<dbReference type="SMART" id="SM00875">
    <property type="entry name" value="BACK"/>
    <property type="match status" value="1"/>
</dbReference>
<dbReference type="InterPro" id="IPR036397">
    <property type="entry name" value="RNaseH_sf"/>
</dbReference>
<protein>
    <recommendedName>
        <fullName evidence="2">BACK domain-containing protein</fullName>
    </recommendedName>
</protein>
<dbReference type="CDD" id="cd18186">
    <property type="entry name" value="BTB_POZ_ZBTB_KLHL-like"/>
    <property type="match status" value="1"/>
</dbReference>
<dbReference type="PANTHER" id="PTHR22667">
    <property type="entry name" value="AT01380P-RELATED"/>
    <property type="match status" value="1"/>
</dbReference>
<dbReference type="InterPro" id="IPR011333">
    <property type="entry name" value="SKP1/BTB/POZ_sf"/>
</dbReference>
<gene>
    <name evidence="3" type="ORF">ANN_08308</name>
</gene>
<evidence type="ECO:0000256" key="1">
    <source>
        <dbReference type="SAM" id="MobiDB-lite"/>
    </source>
</evidence>
<dbReference type="SUPFAM" id="SSF54695">
    <property type="entry name" value="POZ domain"/>
    <property type="match status" value="1"/>
</dbReference>
<dbReference type="Gene3D" id="3.30.710.10">
    <property type="entry name" value="Potassium Channel Kv1.1, Chain A"/>
    <property type="match status" value="1"/>
</dbReference>
<dbReference type="Proteomes" id="UP001148838">
    <property type="component" value="Unassembled WGS sequence"/>
</dbReference>
<dbReference type="EMBL" id="JAJSOF020000017">
    <property type="protein sequence ID" value="KAJ4440170.1"/>
    <property type="molecule type" value="Genomic_DNA"/>
</dbReference>
<evidence type="ECO:0000313" key="4">
    <source>
        <dbReference type="Proteomes" id="UP001148838"/>
    </source>
</evidence>
<feature type="domain" description="BACK" evidence="2">
    <location>
        <begin position="651"/>
        <end position="752"/>
    </location>
</feature>
<comment type="caution">
    <text evidence="3">The sequence shown here is derived from an EMBL/GenBank/DDBJ whole genome shotgun (WGS) entry which is preliminary data.</text>
</comment>
<feature type="compositionally biased region" description="Polar residues" evidence="1">
    <location>
        <begin position="73"/>
        <end position="83"/>
    </location>
</feature>
<reference evidence="3 4" key="1">
    <citation type="journal article" date="2022" name="Allergy">
        <title>Genome assembly and annotation of Periplaneta americana reveal a comprehensive cockroach allergen profile.</title>
        <authorList>
            <person name="Wang L."/>
            <person name="Xiong Q."/>
            <person name="Saelim N."/>
            <person name="Wang L."/>
            <person name="Nong W."/>
            <person name="Wan A.T."/>
            <person name="Shi M."/>
            <person name="Liu X."/>
            <person name="Cao Q."/>
            <person name="Hui J.H.L."/>
            <person name="Sookrung N."/>
            <person name="Leung T.F."/>
            <person name="Tungtrongchitr A."/>
            <person name="Tsui S.K.W."/>
        </authorList>
    </citation>
    <scope>NUCLEOTIDE SEQUENCE [LARGE SCALE GENOMIC DNA]</scope>
    <source>
        <strain evidence="3">PWHHKU_190912</strain>
    </source>
</reference>
<name>A0ABQ8T121_PERAM</name>
<dbReference type="Gene3D" id="1.25.40.420">
    <property type="match status" value="1"/>
</dbReference>
<organism evidence="3 4">
    <name type="scientific">Periplaneta americana</name>
    <name type="common">American cockroach</name>
    <name type="synonym">Blatta americana</name>
    <dbReference type="NCBI Taxonomy" id="6978"/>
    <lineage>
        <taxon>Eukaryota</taxon>
        <taxon>Metazoa</taxon>
        <taxon>Ecdysozoa</taxon>
        <taxon>Arthropoda</taxon>
        <taxon>Hexapoda</taxon>
        <taxon>Insecta</taxon>
        <taxon>Pterygota</taxon>
        <taxon>Neoptera</taxon>
        <taxon>Polyneoptera</taxon>
        <taxon>Dictyoptera</taxon>
        <taxon>Blattodea</taxon>
        <taxon>Blattoidea</taxon>
        <taxon>Blattidae</taxon>
        <taxon>Blattinae</taxon>
        <taxon>Periplaneta</taxon>
    </lineage>
</organism>
<sequence>MTRADLGSNPGWTEVFLGFSLNPLRANAATSTAEKAIQVRSDRDRLGEGSLSDTDRSVVEIYRGCSETAVSPPRSTKSDSIGSTRPRIWGKKPLSPRLAHEPCTSSTNRRKPKYRMAHQQTSKEIGTNDSVTHDPTPNIPFRGIPLVFNYDTWIFRPQMRQLCRFTFPLTWKVASSEKQTRVRNVQDGAPPHFANMVRTFLDEQFPARWIGRGSPYITWPARSPDLTPPDFFLWGFVKDQVYRTPVRDLADLQERIYAAVNNVTPQMLHNTWVEVEYRWIFPVPLEAMLRFVEHKFFNHHDDSVQRSDGARVQILVDPPRIYNLCWASPWSSPRLYDVQQELGKMAIEGSTAAGENRTSNVTRRNSDEARRVFPFQYTPSGNLKIVPNQVVFESKKVSVLVADPKHTKVNVKAEIGNPTVTETQKPLSVQTLNQGHPEGSFPLQQQSEEEFYPNEMGDDCMEEIEVADESEQNLTELGFTSSEPIDWSNVSLPNKSDLYKLLRYRINNYINPDCVVHVGNEEFNCHHLILQCYSSYFDKAYFKEAELPEVEIISMICDSLREMSEAHEEILCLSDSGSKRQIDIIGINSSKSSSEIIDLTIRFELSKEQPKEGHVEKKKILSTNNTVFLNKLEEQCWAFIECDELFSEETAFFLYLDAKKYGHTAIMEMMIPRIMKFFLTLVSSKDFLELSAEELCEFLRSNYICVHSEMEVFMSAVRWLMHDWKRRQKHLIEVMTCIRFGLCAPWQLIDIQRNPENPEFVELMSNADVQKLVEEGVALELREESKDNTLV</sequence>
<dbReference type="Pfam" id="PF07707">
    <property type="entry name" value="BACK"/>
    <property type="match status" value="1"/>
</dbReference>
<evidence type="ECO:0000313" key="3">
    <source>
        <dbReference type="EMBL" id="KAJ4440170.1"/>
    </source>
</evidence>
<accession>A0ABQ8T121</accession>
<dbReference type="Pfam" id="PF00651">
    <property type="entry name" value="BTB"/>
    <property type="match status" value="1"/>
</dbReference>
<dbReference type="InterPro" id="IPR000210">
    <property type="entry name" value="BTB/POZ_dom"/>
</dbReference>
<dbReference type="PANTHER" id="PTHR22667:SF0">
    <property type="entry name" value="AT01380P-RELATED"/>
    <property type="match status" value="1"/>
</dbReference>
<proteinExistence type="predicted"/>
<dbReference type="InterPro" id="IPR011705">
    <property type="entry name" value="BACK"/>
</dbReference>
<evidence type="ECO:0000259" key="2">
    <source>
        <dbReference type="SMART" id="SM00875"/>
    </source>
</evidence>
<keyword evidence="4" id="KW-1185">Reference proteome</keyword>
<dbReference type="Gene3D" id="3.30.420.10">
    <property type="entry name" value="Ribonuclease H-like superfamily/Ribonuclease H"/>
    <property type="match status" value="1"/>
</dbReference>